<keyword evidence="2" id="KW-1185">Reference proteome</keyword>
<reference evidence="1 2" key="1">
    <citation type="submission" date="2015-11" db="EMBL/GenBank/DDBJ databases">
        <title>Genomic analysis of 38 Legionella species identifies large and diverse effector repertoires.</title>
        <authorList>
            <person name="Burstein D."/>
            <person name="Amaro F."/>
            <person name="Zusman T."/>
            <person name="Lifshitz Z."/>
            <person name="Cohen O."/>
            <person name="Gilbert J.A."/>
            <person name="Pupko T."/>
            <person name="Shuman H.A."/>
            <person name="Segal G."/>
        </authorList>
    </citation>
    <scope>NUCLEOTIDE SEQUENCE [LARGE SCALE GENOMIC DNA]</scope>
    <source>
        <strain evidence="1 2">BL-540</strain>
    </source>
</reference>
<evidence type="ECO:0000313" key="1">
    <source>
        <dbReference type="EMBL" id="KTD19062.1"/>
    </source>
</evidence>
<protein>
    <submittedName>
        <fullName evidence="1">Uncharacterized protein</fullName>
    </submittedName>
</protein>
<evidence type="ECO:0000313" key="2">
    <source>
        <dbReference type="Proteomes" id="UP000055035"/>
    </source>
</evidence>
<dbReference type="PATRIC" id="fig|456.5.peg.303"/>
<proteinExistence type="predicted"/>
<dbReference type="Proteomes" id="UP000055035">
    <property type="component" value="Unassembled WGS sequence"/>
</dbReference>
<organism evidence="1 2">
    <name type="scientific">Legionella jordanis</name>
    <dbReference type="NCBI Taxonomy" id="456"/>
    <lineage>
        <taxon>Bacteria</taxon>
        <taxon>Pseudomonadati</taxon>
        <taxon>Pseudomonadota</taxon>
        <taxon>Gammaproteobacteria</taxon>
        <taxon>Legionellales</taxon>
        <taxon>Legionellaceae</taxon>
        <taxon>Legionella</taxon>
    </lineage>
</organism>
<name>A0A0W0VH10_9GAMM</name>
<gene>
    <name evidence="1" type="ORF">Ljor_0285</name>
</gene>
<dbReference type="AlphaFoldDB" id="A0A0W0VH10"/>
<sequence>MIIIRKTIHLQLNPSSNVANVKDLAYICLLTLELHYESTKNKAKSLPTSD</sequence>
<dbReference type="EMBL" id="LNYJ01000003">
    <property type="protein sequence ID" value="KTD19062.1"/>
    <property type="molecule type" value="Genomic_DNA"/>
</dbReference>
<accession>A0A0W0VH10</accession>
<comment type="caution">
    <text evidence="1">The sequence shown here is derived from an EMBL/GenBank/DDBJ whole genome shotgun (WGS) entry which is preliminary data.</text>
</comment>